<reference evidence="2" key="1">
    <citation type="journal article" date="2019" name="Int. J. Syst. Evol. Microbiol.">
        <title>The Global Catalogue of Microorganisms (GCM) 10K type strain sequencing project: providing services to taxonomists for standard genome sequencing and annotation.</title>
        <authorList>
            <consortium name="The Broad Institute Genomics Platform"/>
            <consortium name="The Broad Institute Genome Sequencing Center for Infectious Disease"/>
            <person name="Wu L."/>
            <person name="Ma J."/>
        </authorList>
    </citation>
    <scope>NUCLEOTIDE SEQUENCE [LARGE SCALE GENOMIC DNA]</scope>
    <source>
        <strain evidence="2">JCM 19015</strain>
    </source>
</reference>
<keyword evidence="2" id="KW-1185">Reference proteome</keyword>
<protein>
    <submittedName>
        <fullName evidence="1">Uncharacterized protein</fullName>
    </submittedName>
</protein>
<proteinExistence type="predicted"/>
<evidence type="ECO:0000313" key="1">
    <source>
        <dbReference type="EMBL" id="GAA4742250.1"/>
    </source>
</evidence>
<dbReference type="Proteomes" id="UP001500121">
    <property type="component" value="Unassembled WGS sequence"/>
</dbReference>
<evidence type="ECO:0000313" key="2">
    <source>
        <dbReference type="Proteomes" id="UP001500121"/>
    </source>
</evidence>
<sequence length="100" mass="10932">MQTPATKVEDLGPLLGGLVFRLRQSHVAGTPWPTLIAPDSAHRVSDLSGVLQVLPADVDMQYLASSDATAYRIRLFLVADPTKYVDYDSNIDEITKSPSF</sequence>
<accession>A0ABP8YZT2</accession>
<name>A0ABP8YZT2_9MICO</name>
<comment type="caution">
    <text evidence="1">The sequence shown here is derived from an EMBL/GenBank/DDBJ whole genome shotgun (WGS) entry which is preliminary data.</text>
</comment>
<organism evidence="1 2">
    <name type="scientific">Amnibacterium soli</name>
    <dbReference type="NCBI Taxonomy" id="1282736"/>
    <lineage>
        <taxon>Bacteria</taxon>
        <taxon>Bacillati</taxon>
        <taxon>Actinomycetota</taxon>
        <taxon>Actinomycetes</taxon>
        <taxon>Micrococcales</taxon>
        <taxon>Microbacteriaceae</taxon>
        <taxon>Amnibacterium</taxon>
    </lineage>
</organism>
<dbReference type="EMBL" id="BAABLP010000002">
    <property type="protein sequence ID" value="GAA4742250.1"/>
    <property type="molecule type" value="Genomic_DNA"/>
</dbReference>
<gene>
    <name evidence="1" type="ORF">GCM10025783_11950</name>
</gene>